<dbReference type="EMBL" id="CASHSV030000002">
    <property type="protein sequence ID" value="CAJ2633918.1"/>
    <property type="molecule type" value="Genomic_DNA"/>
</dbReference>
<comment type="caution">
    <text evidence="1">The sequence shown here is derived from an EMBL/GenBank/DDBJ whole genome shotgun (WGS) entry which is preliminary data.</text>
</comment>
<evidence type="ECO:0000313" key="2">
    <source>
        <dbReference type="Proteomes" id="UP001177021"/>
    </source>
</evidence>
<proteinExistence type="predicted"/>
<keyword evidence="2" id="KW-1185">Reference proteome</keyword>
<dbReference type="Proteomes" id="UP001177021">
    <property type="component" value="Unassembled WGS sequence"/>
</dbReference>
<reference evidence="1" key="1">
    <citation type="submission" date="2023-10" db="EMBL/GenBank/DDBJ databases">
        <authorList>
            <person name="Rodriguez Cubillos JULIANA M."/>
            <person name="De Vega J."/>
        </authorList>
    </citation>
    <scope>NUCLEOTIDE SEQUENCE</scope>
</reference>
<sequence>MDTKKMEEKWIKHYSNNHKILLVGEGDFSFALSLANAFGSASNMVATSRDSKGLLIMKYSRSFAILEELETLGCSIVHEVDAYSVHKHPMLQNKAFDRIVYNFPHAGFDLAENNLNQIGLHQEVVLGFLKSAKKMLTINGEIHITHKNNKPFSKWEIVKCAEKIGLVFVEKVPFKISDYPGYVNKRGSGENCDGTFPIGDSSTFKFSKPKYVSKIMLVSQNQKCCRIDSKMEERWIKHYSSCHKILLVGEGDFSFALSLARAFCSASNIVATSFDSKVSLQVKYSRATINQIELKRFGCTILHEVDALTMDQHPLLLGKIFDRIVFNFPQDIGFAFHKIQNHQKLVLGFLQNARKMLSRDGEVHVTLNCTYPFNKWEVVKLAKKAGLVLVKKVPFKMQDYPCYTNRRGSGLNWDGKFDVGYYCSTFKFSKAKNVQSFVAISEISVDPNSLRLKDTSECELKLSSKDQTVRISTSTNLIETTIYSPINTTTNSNSNLISMCTIL</sequence>
<name>A0ACB0IN59_TRIPR</name>
<evidence type="ECO:0000313" key="1">
    <source>
        <dbReference type="EMBL" id="CAJ2633918.1"/>
    </source>
</evidence>
<protein>
    <submittedName>
        <fullName evidence="1">Uncharacterized protein</fullName>
    </submittedName>
</protein>
<gene>
    <name evidence="1" type="ORF">MILVUS5_LOCUS4938</name>
</gene>
<accession>A0ACB0IN59</accession>
<organism evidence="1 2">
    <name type="scientific">Trifolium pratense</name>
    <name type="common">Red clover</name>
    <dbReference type="NCBI Taxonomy" id="57577"/>
    <lineage>
        <taxon>Eukaryota</taxon>
        <taxon>Viridiplantae</taxon>
        <taxon>Streptophyta</taxon>
        <taxon>Embryophyta</taxon>
        <taxon>Tracheophyta</taxon>
        <taxon>Spermatophyta</taxon>
        <taxon>Magnoliopsida</taxon>
        <taxon>eudicotyledons</taxon>
        <taxon>Gunneridae</taxon>
        <taxon>Pentapetalae</taxon>
        <taxon>rosids</taxon>
        <taxon>fabids</taxon>
        <taxon>Fabales</taxon>
        <taxon>Fabaceae</taxon>
        <taxon>Papilionoideae</taxon>
        <taxon>50 kb inversion clade</taxon>
        <taxon>NPAAA clade</taxon>
        <taxon>Hologalegina</taxon>
        <taxon>IRL clade</taxon>
        <taxon>Trifolieae</taxon>
        <taxon>Trifolium</taxon>
    </lineage>
</organism>